<comment type="caution">
    <text evidence="2">The sequence shown here is derived from an EMBL/GenBank/DDBJ whole genome shotgun (WGS) entry which is preliminary data.</text>
</comment>
<proteinExistence type="predicted"/>
<protein>
    <submittedName>
        <fullName evidence="2">Uncharacterized protein</fullName>
    </submittedName>
</protein>
<dbReference type="Proteomes" id="UP000525078">
    <property type="component" value="Unassembled WGS sequence"/>
</dbReference>
<evidence type="ECO:0000313" key="3">
    <source>
        <dbReference type="Proteomes" id="UP000525078"/>
    </source>
</evidence>
<evidence type="ECO:0000256" key="1">
    <source>
        <dbReference type="SAM" id="MobiDB-lite"/>
    </source>
</evidence>
<feature type="region of interest" description="Disordered" evidence="1">
    <location>
        <begin position="98"/>
        <end position="135"/>
    </location>
</feature>
<feature type="compositionally biased region" description="Basic residues" evidence="1">
    <location>
        <begin position="124"/>
        <end position="135"/>
    </location>
</feature>
<reference evidence="2 3" key="1">
    <citation type="journal article" date="2020" name="bioRxiv">
        <title>Sequence and annotation of 42 cannabis genomes reveals extensive copy number variation in cannabinoid synthesis and pathogen resistance genes.</title>
        <authorList>
            <person name="Mckernan K.J."/>
            <person name="Helbert Y."/>
            <person name="Kane L.T."/>
            <person name="Ebling H."/>
            <person name="Zhang L."/>
            <person name="Liu B."/>
            <person name="Eaton Z."/>
            <person name="Mclaughlin S."/>
            <person name="Kingan S."/>
            <person name="Baybayan P."/>
            <person name="Concepcion G."/>
            <person name="Jordan M."/>
            <person name="Riva A."/>
            <person name="Barbazuk W."/>
            <person name="Harkins T."/>
        </authorList>
    </citation>
    <scope>NUCLEOTIDE SEQUENCE [LARGE SCALE GENOMIC DNA]</scope>
    <source>
        <strain evidence="3">cv. Jamaican Lion 4</strain>
        <tissue evidence="2">Leaf</tissue>
    </source>
</reference>
<accession>A0A7J6GRY9</accession>
<gene>
    <name evidence="2" type="ORF">F8388_010260</name>
</gene>
<dbReference type="AlphaFoldDB" id="A0A7J6GRY9"/>
<name>A0A7J6GRY9_CANSA</name>
<dbReference type="EMBL" id="JAATIP010000044">
    <property type="protein sequence ID" value="KAF4385704.1"/>
    <property type="molecule type" value="Genomic_DNA"/>
</dbReference>
<organism evidence="2 3">
    <name type="scientific">Cannabis sativa</name>
    <name type="common">Hemp</name>
    <name type="synonym">Marijuana</name>
    <dbReference type="NCBI Taxonomy" id="3483"/>
    <lineage>
        <taxon>Eukaryota</taxon>
        <taxon>Viridiplantae</taxon>
        <taxon>Streptophyta</taxon>
        <taxon>Embryophyta</taxon>
        <taxon>Tracheophyta</taxon>
        <taxon>Spermatophyta</taxon>
        <taxon>Magnoliopsida</taxon>
        <taxon>eudicotyledons</taxon>
        <taxon>Gunneridae</taxon>
        <taxon>Pentapetalae</taxon>
        <taxon>rosids</taxon>
        <taxon>fabids</taxon>
        <taxon>Rosales</taxon>
        <taxon>Cannabaceae</taxon>
        <taxon>Cannabis</taxon>
    </lineage>
</organism>
<sequence length="135" mass="15187">MVDMMKENKLLAAEEHIATLPISDFMILSSTRRLAIVGSATNDSACPTTGRMLVSSGFILSMRDGLVCTPMRKKYKINPMDENISSIRRPLRGKKLDMNNELWPRTDGPSSRPPWASIIEKSRIKSNHGKKKKKD</sequence>
<evidence type="ECO:0000313" key="2">
    <source>
        <dbReference type="EMBL" id="KAF4385704.1"/>
    </source>
</evidence>